<proteinExistence type="predicted"/>
<name>A0A8J4AUG2_9CHLO</name>
<comment type="caution">
    <text evidence="1">The sequence shown here is derived from an EMBL/GenBank/DDBJ whole genome shotgun (WGS) entry which is preliminary data.</text>
</comment>
<sequence length="241" mass="24505">MTPVVRIWRLDSGNYEQVSEQVVVAWEGRCGELQAQGYPPLAPLELMNSNLSSVDDIAAVSSLHPRIKPTTLAFGTLADGFLPFLEPDCGDEAAAAVDGTELKKEKARAATAAAAGAGAGAVAGADAPVRPTITLASVVMKLVQARPPRQIPTGGGGGGGGGDKMPVCAIKLGDDGGGGGGKVQVDPRLDHDVAMKALHAAVEMARGSATSVLDSDAVSAVLAEAYDMVTRRGVLMAVPPQ</sequence>
<dbReference type="Proteomes" id="UP000747399">
    <property type="component" value="Unassembled WGS sequence"/>
</dbReference>
<keyword evidence="2" id="KW-1185">Reference proteome</keyword>
<organism evidence="1 2">
    <name type="scientific">Volvox africanus</name>
    <dbReference type="NCBI Taxonomy" id="51714"/>
    <lineage>
        <taxon>Eukaryota</taxon>
        <taxon>Viridiplantae</taxon>
        <taxon>Chlorophyta</taxon>
        <taxon>core chlorophytes</taxon>
        <taxon>Chlorophyceae</taxon>
        <taxon>CS clade</taxon>
        <taxon>Chlamydomonadales</taxon>
        <taxon>Volvocaceae</taxon>
        <taxon>Volvox</taxon>
    </lineage>
</organism>
<dbReference type="AlphaFoldDB" id="A0A8J4AUG2"/>
<protein>
    <submittedName>
        <fullName evidence="1">Uncharacterized protein</fullName>
    </submittedName>
</protein>
<gene>
    <name evidence="1" type="ORF">Vafri_2962</name>
</gene>
<evidence type="ECO:0000313" key="2">
    <source>
        <dbReference type="Proteomes" id="UP000747399"/>
    </source>
</evidence>
<accession>A0A8J4AUG2</accession>
<reference evidence="1" key="1">
    <citation type="journal article" date="2021" name="Proc. Natl. Acad. Sci. U.S.A.">
        <title>Three genomes in the algal genus Volvox reveal the fate of a haploid sex-determining region after a transition to homothallism.</title>
        <authorList>
            <person name="Yamamoto K."/>
            <person name="Hamaji T."/>
            <person name="Kawai-Toyooka H."/>
            <person name="Matsuzaki R."/>
            <person name="Takahashi F."/>
            <person name="Nishimura Y."/>
            <person name="Kawachi M."/>
            <person name="Noguchi H."/>
            <person name="Minakuchi Y."/>
            <person name="Umen J.G."/>
            <person name="Toyoda A."/>
            <person name="Nozaki H."/>
        </authorList>
    </citation>
    <scope>NUCLEOTIDE SEQUENCE</scope>
    <source>
        <strain evidence="1">NIES-3780</strain>
    </source>
</reference>
<evidence type="ECO:0000313" key="1">
    <source>
        <dbReference type="EMBL" id="GIL45814.1"/>
    </source>
</evidence>
<dbReference type="EMBL" id="BNCO01000003">
    <property type="protein sequence ID" value="GIL45814.1"/>
    <property type="molecule type" value="Genomic_DNA"/>
</dbReference>